<proteinExistence type="predicted"/>
<dbReference type="GO" id="GO:0004190">
    <property type="term" value="F:aspartic-type endopeptidase activity"/>
    <property type="evidence" value="ECO:0007669"/>
    <property type="project" value="InterPro"/>
</dbReference>
<dbReference type="Gene3D" id="1.10.287.850">
    <property type="entry name" value="HP0062-like domain"/>
    <property type="match status" value="1"/>
</dbReference>
<sequence length="560" mass="54209">MSFAIASPELVTDAATSLARLGSTVSAANAAAAAPTTRLLAAAGDEVSAAIAALFSQQASTYQALSTQVAAFHAQFVQTLNAGARAYAAAEAANAAPLQAFEQNVLALINAPTSTLLGRPLIGNGIDGITDAEGVGTAGGAGGFLLGNGGIGGESTAEGAPGGAGGAAGLIGTGGIGGAGGWGAPGGIGGRGGLLWGNGGVGGLGGPTAAGGAGGSALFFGDGGAGGMGGELAAGGAGGRGGWLLGNGGAGGTGGVLGAGGQGGPGSLLGGHSGATGEAGGEAAIELEVEGTRPKVYVAFGDGQMVQVSVDTGSTTTLIPLEDVDLESLGPSTGSGVYTFGTPEQETVVHYDTYTTSLNFGHGIITRPMTIGVITSETVNGVPDTPEGLLGIGANTTSLPHFQTSAVQQLPGILGQGVLINQPGEEMVFGPNPGNPFAAVSGAPITNQFQISVNGGPFQPTSGAYVDSGGVDGDIPEALVPGYSAGEYLPAGTTITVRVPGPTETGYTTLYTETVSATPDAVQVTAGDFNTGNYIFTQMPIYFSYSPTGGTIFFNSPMED</sequence>
<feature type="domain" description="PE" evidence="1">
    <location>
        <begin position="5"/>
        <end position="94"/>
    </location>
</feature>
<evidence type="ECO:0000313" key="4">
    <source>
        <dbReference type="Proteomes" id="UP000093757"/>
    </source>
</evidence>
<dbReference type="InterPro" id="IPR038332">
    <property type="entry name" value="PPE_sf"/>
</dbReference>
<comment type="caution">
    <text evidence="3">The sequence shown here is derived from an EMBL/GenBank/DDBJ whole genome shotgun (WGS) entry which is preliminary data.</text>
</comment>
<reference evidence="3 4" key="1">
    <citation type="submission" date="2016-06" db="EMBL/GenBank/DDBJ databases">
        <authorList>
            <person name="Kjaerup R.B."/>
            <person name="Dalgaard T.S."/>
            <person name="Juul-Madsen H.R."/>
        </authorList>
    </citation>
    <scope>NUCLEOTIDE SEQUENCE [LARGE SCALE GENOMIC DNA]</scope>
    <source>
        <strain evidence="3 4">1245752.6</strain>
    </source>
</reference>
<evidence type="ECO:0000259" key="2">
    <source>
        <dbReference type="Pfam" id="PF20729"/>
    </source>
</evidence>
<dbReference type="Pfam" id="PF21526">
    <property type="entry name" value="PGRS"/>
    <property type="match status" value="1"/>
</dbReference>
<dbReference type="Pfam" id="PF00934">
    <property type="entry name" value="PE"/>
    <property type="match status" value="1"/>
</dbReference>
<dbReference type="RefSeq" id="WP_065132873.1">
    <property type="nucleotide sequence ID" value="NZ_JACKSU010000066.1"/>
</dbReference>
<dbReference type="InterPro" id="IPR048054">
    <property type="entry name" value="PecA_C"/>
</dbReference>
<dbReference type="SUPFAM" id="SSF140459">
    <property type="entry name" value="PE/PPE dimer-like"/>
    <property type="match status" value="1"/>
</dbReference>
<organism evidence="3 4">
    <name type="scientific">Mycobacterium gordonae</name>
    <dbReference type="NCBI Taxonomy" id="1778"/>
    <lineage>
        <taxon>Bacteria</taxon>
        <taxon>Bacillati</taxon>
        <taxon>Actinomycetota</taxon>
        <taxon>Actinomycetes</taxon>
        <taxon>Mycobacteriales</taxon>
        <taxon>Mycobacteriaceae</taxon>
        <taxon>Mycobacterium</taxon>
    </lineage>
</organism>
<evidence type="ECO:0000259" key="1">
    <source>
        <dbReference type="Pfam" id="PF00934"/>
    </source>
</evidence>
<dbReference type="InterPro" id="IPR021109">
    <property type="entry name" value="Peptidase_aspartic_dom_sf"/>
</dbReference>
<dbReference type="NCBIfam" id="NF038019">
    <property type="entry name" value="PE_process_PecA"/>
    <property type="match status" value="1"/>
</dbReference>
<name>A0A1A6BKV2_MYCGO</name>
<dbReference type="Pfam" id="PF20729">
    <property type="entry name" value="PE-PGRS_C"/>
    <property type="match status" value="1"/>
</dbReference>
<dbReference type="InterPro" id="IPR000084">
    <property type="entry name" value="PE-PGRS_N"/>
</dbReference>
<dbReference type="OrthoDB" id="5190013at2"/>
<dbReference type="EMBL" id="MAEM01000118">
    <property type="protein sequence ID" value="OBS02963.1"/>
    <property type="molecule type" value="Genomic_DNA"/>
</dbReference>
<gene>
    <name evidence="3" type="ORF">A9W98_11895</name>
</gene>
<dbReference type="Gene3D" id="2.40.70.10">
    <property type="entry name" value="Acid Proteases"/>
    <property type="match status" value="1"/>
</dbReference>
<dbReference type="Proteomes" id="UP000093757">
    <property type="component" value="Unassembled WGS sequence"/>
</dbReference>
<protein>
    <submittedName>
        <fullName evidence="3">Uncharacterized protein</fullName>
    </submittedName>
</protein>
<dbReference type="AlphaFoldDB" id="A0A1A6BKV2"/>
<dbReference type="InterPro" id="IPR048996">
    <property type="entry name" value="PGRS_rpt"/>
</dbReference>
<feature type="domain" description="PE cleavage protein A C-terminal" evidence="2">
    <location>
        <begin position="285"/>
        <end position="549"/>
    </location>
</feature>
<evidence type="ECO:0000313" key="3">
    <source>
        <dbReference type="EMBL" id="OBS02963.1"/>
    </source>
</evidence>
<accession>A0A1A6BKV2</accession>